<accession>A0A7J7K2X8</accession>
<dbReference type="EMBL" id="VXIV02001514">
    <property type="protein sequence ID" value="KAF6032321.1"/>
    <property type="molecule type" value="Genomic_DNA"/>
</dbReference>
<dbReference type="AlphaFoldDB" id="A0A7J7K2X8"/>
<feature type="region of interest" description="Disordered" evidence="1">
    <location>
        <begin position="71"/>
        <end position="108"/>
    </location>
</feature>
<sequence length="108" mass="11519">MAFNRLMLTQITISESMGSSYSACSGNPFFSSESSGSPKFYIGDMSEDEDSHTTEHHLEEPLGRMAIPAKGSSTADVLKLSPPSSSLAQRRKCRFNSVGGSPPSSPSL</sequence>
<evidence type="ECO:0000313" key="3">
    <source>
        <dbReference type="Proteomes" id="UP000593567"/>
    </source>
</evidence>
<evidence type="ECO:0000256" key="1">
    <source>
        <dbReference type="SAM" id="MobiDB-lite"/>
    </source>
</evidence>
<keyword evidence="3" id="KW-1185">Reference proteome</keyword>
<organism evidence="2 3">
    <name type="scientific">Bugula neritina</name>
    <name type="common">Brown bryozoan</name>
    <name type="synonym">Sertularia neritina</name>
    <dbReference type="NCBI Taxonomy" id="10212"/>
    <lineage>
        <taxon>Eukaryota</taxon>
        <taxon>Metazoa</taxon>
        <taxon>Spiralia</taxon>
        <taxon>Lophotrochozoa</taxon>
        <taxon>Bryozoa</taxon>
        <taxon>Gymnolaemata</taxon>
        <taxon>Cheilostomatida</taxon>
        <taxon>Flustrina</taxon>
        <taxon>Buguloidea</taxon>
        <taxon>Bugulidae</taxon>
        <taxon>Bugula</taxon>
    </lineage>
</organism>
<evidence type="ECO:0000313" key="2">
    <source>
        <dbReference type="EMBL" id="KAF6032321.1"/>
    </source>
</evidence>
<protein>
    <submittedName>
        <fullName evidence="2">Uncharacterized protein</fullName>
    </submittedName>
</protein>
<proteinExistence type="predicted"/>
<dbReference type="Proteomes" id="UP000593567">
    <property type="component" value="Unassembled WGS sequence"/>
</dbReference>
<reference evidence="2" key="1">
    <citation type="submission" date="2020-06" db="EMBL/GenBank/DDBJ databases">
        <title>Draft genome of Bugula neritina, a colonial animal packing powerful symbionts and potential medicines.</title>
        <authorList>
            <person name="Rayko M."/>
        </authorList>
    </citation>
    <scope>NUCLEOTIDE SEQUENCE [LARGE SCALE GENOMIC DNA]</scope>
    <source>
        <strain evidence="2">Kwan_BN1</strain>
    </source>
</reference>
<gene>
    <name evidence="2" type="ORF">EB796_009342</name>
</gene>
<comment type="caution">
    <text evidence="2">The sequence shown here is derived from an EMBL/GenBank/DDBJ whole genome shotgun (WGS) entry which is preliminary data.</text>
</comment>
<name>A0A7J7K2X8_BUGNE</name>